<feature type="signal peptide" evidence="2">
    <location>
        <begin position="1"/>
        <end position="20"/>
    </location>
</feature>
<feature type="chain" id="PRO_5019143718" evidence="2">
    <location>
        <begin position="21"/>
        <end position="169"/>
    </location>
</feature>
<gene>
    <name evidence="3" type="ORF">CK203_067342</name>
</gene>
<dbReference type="AlphaFoldDB" id="A0A438EFS3"/>
<evidence type="ECO:0000313" key="3">
    <source>
        <dbReference type="EMBL" id="RVW46528.1"/>
    </source>
</evidence>
<dbReference type="EMBL" id="QGNW01001302">
    <property type="protein sequence ID" value="RVW46528.1"/>
    <property type="molecule type" value="Genomic_DNA"/>
</dbReference>
<accession>A0A438EFS3</accession>
<feature type="coiled-coil region" evidence="1">
    <location>
        <begin position="113"/>
        <end position="144"/>
    </location>
</feature>
<reference evidence="3 4" key="1">
    <citation type="journal article" date="2018" name="PLoS Genet.">
        <title>Population sequencing reveals clonal diversity and ancestral inbreeding in the grapevine cultivar Chardonnay.</title>
        <authorList>
            <person name="Roach M.J."/>
            <person name="Johnson D.L."/>
            <person name="Bohlmann J."/>
            <person name="van Vuuren H.J."/>
            <person name="Jones S.J."/>
            <person name="Pretorius I.S."/>
            <person name="Schmidt S.A."/>
            <person name="Borneman A.R."/>
        </authorList>
    </citation>
    <scope>NUCLEOTIDE SEQUENCE [LARGE SCALE GENOMIC DNA]</scope>
    <source>
        <strain evidence="4">cv. Chardonnay</strain>
        <tissue evidence="3">Leaf</tissue>
    </source>
</reference>
<protein>
    <submittedName>
        <fullName evidence="3">Uncharacterized protein</fullName>
    </submittedName>
</protein>
<proteinExistence type="predicted"/>
<sequence length="169" mass="19174">MLSSLCLYIFCICLDSKVLGWGWGGSRDSHCELIGYQQVKKTRAPVPSQESLYSRTHVVQSLIAYKVEAAQTPCGTRNMQKGTKAQGQIQLISYAIGKEKAVSESQDQETLSIMQENEKLQSQLLEYEKTEQELNLKMQQLKDSWKMFVVSTQSYWPSLNPSIQSRKNG</sequence>
<dbReference type="Proteomes" id="UP000288805">
    <property type="component" value="Unassembled WGS sequence"/>
</dbReference>
<keyword evidence="1" id="KW-0175">Coiled coil</keyword>
<keyword evidence="2" id="KW-0732">Signal</keyword>
<organism evidence="3 4">
    <name type="scientific">Vitis vinifera</name>
    <name type="common">Grape</name>
    <dbReference type="NCBI Taxonomy" id="29760"/>
    <lineage>
        <taxon>Eukaryota</taxon>
        <taxon>Viridiplantae</taxon>
        <taxon>Streptophyta</taxon>
        <taxon>Embryophyta</taxon>
        <taxon>Tracheophyta</taxon>
        <taxon>Spermatophyta</taxon>
        <taxon>Magnoliopsida</taxon>
        <taxon>eudicotyledons</taxon>
        <taxon>Gunneridae</taxon>
        <taxon>Pentapetalae</taxon>
        <taxon>rosids</taxon>
        <taxon>Vitales</taxon>
        <taxon>Vitaceae</taxon>
        <taxon>Viteae</taxon>
        <taxon>Vitis</taxon>
    </lineage>
</organism>
<evidence type="ECO:0000256" key="1">
    <source>
        <dbReference type="SAM" id="Coils"/>
    </source>
</evidence>
<evidence type="ECO:0000313" key="4">
    <source>
        <dbReference type="Proteomes" id="UP000288805"/>
    </source>
</evidence>
<evidence type="ECO:0000256" key="2">
    <source>
        <dbReference type="SAM" id="SignalP"/>
    </source>
</evidence>
<name>A0A438EFS3_VITVI</name>
<comment type="caution">
    <text evidence="3">The sequence shown here is derived from an EMBL/GenBank/DDBJ whole genome shotgun (WGS) entry which is preliminary data.</text>
</comment>